<evidence type="ECO:0000313" key="3">
    <source>
        <dbReference type="Proteomes" id="UP000610203"/>
    </source>
</evidence>
<protein>
    <submittedName>
        <fullName evidence="2">Uncharacterized protein</fullName>
    </submittedName>
</protein>
<name>A0ABQ3GTV3_9GAMM</name>
<reference evidence="3" key="1">
    <citation type="journal article" date="2019" name="Int. J. Syst. Evol. Microbiol.">
        <title>The Global Catalogue of Microorganisms (GCM) 10K type strain sequencing project: providing services to taxonomists for standard genome sequencing and annotation.</title>
        <authorList>
            <consortium name="The Broad Institute Genomics Platform"/>
            <consortium name="The Broad Institute Genome Sequencing Center for Infectious Disease"/>
            <person name="Wu L."/>
            <person name="Ma J."/>
        </authorList>
    </citation>
    <scope>NUCLEOTIDE SEQUENCE [LARGE SCALE GENOMIC DNA]</scope>
    <source>
        <strain evidence="3">KCTC 42280</strain>
    </source>
</reference>
<feature type="compositionally biased region" description="Low complexity" evidence="1">
    <location>
        <begin position="121"/>
        <end position="131"/>
    </location>
</feature>
<dbReference type="RefSeq" id="WP_189586959.1">
    <property type="nucleotide sequence ID" value="NZ_BMZR01000011.1"/>
</dbReference>
<sequence>MFNSITGTSDGGYLVNELACYLQTDALDIALPNMQMIEIRYKAHYTARQYHYHLPLGKLQLLALILYLPSETSLANIETVRMAAVKAVLAWQKTKTDSSQDKDNQALVYDVLVVDIQFSEDANSSNNNNSDNNDEHNNDNNIEHNRQRNQLPKRLKHEFAARYFMENLVVDMSDHAQRLQVFSWHDWCSITLALQTSCELWRFLGYHLDQLQRSVSSHVASFESEDMLVTQFLSSALLFDHAITIDNALIKYGIQQAPNSALVAMTLAQKNKSQTAQMYQQHRQQAATLWSQLSTQMIQTVSAELTAQAGIESLKPQFSLWQQQLLDESAFSRHELIRTLYRHPKQELALQKTGYVVHQHSYENLGRHYVLIFYGQDLAGQNSKAAIQPNLQQIAQDVATRLPMAELHHIIILGIDFISDAGETFMDIDLWIQPVNNMTQRERQLTKQIQRLKQQGAEQQDIQQPVAKKQADKKPNEPVNDLPQIRLNLSIPARKDKL</sequence>
<organism evidence="2 3">
    <name type="scientific">Psychrobacter glaciei</name>
    <dbReference type="NCBI Taxonomy" id="619771"/>
    <lineage>
        <taxon>Bacteria</taxon>
        <taxon>Pseudomonadati</taxon>
        <taxon>Pseudomonadota</taxon>
        <taxon>Gammaproteobacteria</taxon>
        <taxon>Moraxellales</taxon>
        <taxon>Moraxellaceae</taxon>
        <taxon>Psychrobacter</taxon>
    </lineage>
</organism>
<keyword evidence="3" id="KW-1185">Reference proteome</keyword>
<evidence type="ECO:0000313" key="2">
    <source>
        <dbReference type="EMBL" id="GHD38307.1"/>
    </source>
</evidence>
<dbReference type="EMBL" id="BMZR01000011">
    <property type="protein sequence ID" value="GHD38307.1"/>
    <property type="molecule type" value="Genomic_DNA"/>
</dbReference>
<feature type="region of interest" description="Disordered" evidence="1">
    <location>
        <begin position="121"/>
        <end position="149"/>
    </location>
</feature>
<feature type="region of interest" description="Disordered" evidence="1">
    <location>
        <begin position="455"/>
        <end position="486"/>
    </location>
</feature>
<comment type="caution">
    <text evidence="2">The sequence shown here is derived from an EMBL/GenBank/DDBJ whole genome shotgun (WGS) entry which is preliminary data.</text>
</comment>
<evidence type="ECO:0000256" key="1">
    <source>
        <dbReference type="SAM" id="MobiDB-lite"/>
    </source>
</evidence>
<accession>A0ABQ3GTV3</accession>
<proteinExistence type="predicted"/>
<feature type="compositionally biased region" description="Basic and acidic residues" evidence="1">
    <location>
        <begin position="133"/>
        <end position="146"/>
    </location>
</feature>
<dbReference type="Proteomes" id="UP000610203">
    <property type="component" value="Unassembled WGS sequence"/>
</dbReference>
<gene>
    <name evidence="2" type="ORF">GCM10016272_27300</name>
</gene>